<protein>
    <submittedName>
        <fullName evidence="2">Uncharacterized protein</fullName>
    </submittedName>
</protein>
<dbReference type="HOGENOM" id="CLU_1146067_0_0_4"/>
<reference evidence="2 3" key="1">
    <citation type="submission" date="2010-12" db="EMBL/GenBank/DDBJ databases">
        <authorList>
            <person name="Muzny D."/>
            <person name="Qin X."/>
            <person name="Deng J."/>
            <person name="Jiang H."/>
            <person name="Liu Y."/>
            <person name="Qu J."/>
            <person name="Song X.-Z."/>
            <person name="Zhang L."/>
            <person name="Thornton R."/>
            <person name="Coyle M."/>
            <person name="Francisco L."/>
            <person name="Jackson L."/>
            <person name="Javaid M."/>
            <person name="Korchina V."/>
            <person name="Kovar C."/>
            <person name="Mata R."/>
            <person name="Mathew T."/>
            <person name="Ngo R."/>
            <person name="Nguyen L."/>
            <person name="Nguyen N."/>
            <person name="Okwuonu G."/>
            <person name="Ongeri F."/>
            <person name="Pham C."/>
            <person name="Simmons D."/>
            <person name="Wilczek-Boney K."/>
            <person name="Hale W."/>
            <person name="Jakkamsetti A."/>
            <person name="Pham P."/>
            <person name="Ruth R."/>
            <person name="San Lucas F."/>
            <person name="Warren J."/>
            <person name="Zhang J."/>
            <person name="Zhao Z."/>
            <person name="Zhou C."/>
            <person name="Zhu D."/>
            <person name="Lee S."/>
            <person name="Bess C."/>
            <person name="Blankenburg K."/>
            <person name="Forbes L."/>
            <person name="Fu Q."/>
            <person name="Gubbala S."/>
            <person name="Hirani K."/>
            <person name="Jayaseelan J.C."/>
            <person name="Lara F."/>
            <person name="Munidasa M."/>
            <person name="Palculict T."/>
            <person name="Patil S."/>
            <person name="Pu L.-L."/>
            <person name="Saada N."/>
            <person name="Tang L."/>
            <person name="Weissenberger G."/>
            <person name="Zhu Y."/>
            <person name="Hemphill L."/>
            <person name="Shang Y."/>
            <person name="Youmans B."/>
            <person name="Ayvaz T."/>
            <person name="Ross M."/>
            <person name="Santibanez J."/>
            <person name="Aqrawi P."/>
            <person name="Gross S."/>
            <person name="Joshi V."/>
            <person name="Fowler G."/>
            <person name="Nazareth L."/>
            <person name="Reid J."/>
            <person name="Worley K."/>
            <person name="Petrosino J."/>
            <person name="Highlander S."/>
            <person name="Gibbs R."/>
        </authorList>
    </citation>
    <scope>NUCLEOTIDE SEQUENCE [LARGE SCALE GENOMIC DNA]</scope>
    <source>
        <strain evidence="2 3">ATCC 51599</strain>
    </source>
</reference>
<dbReference type="STRING" id="887898.HMPREF0551_0825"/>
<organism evidence="2 3">
    <name type="scientific">Lautropia mirabilis ATCC 51599</name>
    <dbReference type="NCBI Taxonomy" id="887898"/>
    <lineage>
        <taxon>Bacteria</taxon>
        <taxon>Pseudomonadati</taxon>
        <taxon>Pseudomonadota</taxon>
        <taxon>Betaproteobacteria</taxon>
        <taxon>Burkholderiales</taxon>
        <taxon>Burkholderiaceae</taxon>
        <taxon>Lautropia</taxon>
    </lineage>
</organism>
<evidence type="ECO:0000313" key="2">
    <source>
        <dbReference type="EMBL" id="EFV95337.1"/>
    </source>
</evidence>
<dbReference type="Proteomes" id="UP000011021">
    <property type="component" value="Unassembled WGS sequence"/>
</dbReference>
<accession>E7RWG2</accession>
<dbReference type="AlphaFoldDB" id="E7RWG2"/>
<sequence>MNEGTRHRAACLWARTGPEGKLLLAAMLAAFMTGCAGVHDDAPVVRQVRPGDYRAATTARPARPSRPAPAYCVFTPSHGMASGETVPPSYACIRLSQRQYAAGHCAEVAGYERDDGIFMPGHTRCLVDPLTPGLSDQPPMASGGTSAPVPGSAPLPPPMPGGPASASSALPSTASGRTLPSATTVPQTGTPARSSAEAAHSVVRRRGNELILPTGDPTGIDQGNGTFVSPIQAPGDVSNRAY</sequence>
<feature type="compositionally biased region" description="Polar residues" evidence="1">
    <location>
        <begin position="178"/>
        <end position="193"/>
    </location>
</feature>
<dbReference type="EMBL" id="AEQP01000003">
    <property type="protein sequence ID" value="EFV95337.1"/>
    <property type="molecule type" value="Genomic_DNA"/>
</dbReference>
<keyword evidence="3" id="KW-1185">Reference proteome</keyword>
<gene>
    <name evidence="2" type="ORF">HMPREF0551_0825</name>
</gene>
<dbReference type="PROSITE" id="PS51257">
    <property type="entry name" value="PROKAR_LIPOPROTEIN"/>
    <property type="match status" value="1"/>
</dbReference>
<feature type="compositionally biased region" description="Pro residues" evidence="1">
    <location>
        <begin position="151"/>
        <end position="161"/>
    </location>
</feature>
<evidence type="ECO:0000256" key="1">
    <source>
        <dbReference type="SAM" id="MobiDB-lite"/>
    </source>
</evidence>
<comment type="caution">
    <text evidence="2">The sequence shown here is derived from an EMBL/GenBank/DDBJ whole genome shotgun (WGS) entry which is preliminary data.</text>
</comment>
<feature type="region of interest" description="Disordered" evidence="1">
    <location>
        <begin position="129"/>
        <end position="242"/>
    </location>
</feature>
<name>E7RWG2_9BURK</name>
<evidence type="ECO:0000313" key="3">
    <source>
        <dbReference type="Proteomes" id="UP000011021"/>
    </source>
</evidence>
<proteinExistence type="predicted"/>
<feature type="compositionally biased region" description="Low complexity" evidence="1">
    <location>
        <begin position="162"/>
        <end position="176"/>
    </location>
</feature>